<keyword evidence="1" id="KW-0812">Transmembrane</keyword>
<evidence type="ECO:0000256" key="1">
    <source>
        <dbReference type="SAM" id="Phobius"/>
    </source>
</evidence>
<dbReference type="AlphaFoldDB" id="A0A562VGC5"/>
<dbReference type="EMBL" id="VLLL01000002">
    <property type="protein sequence ID" value="TWJ16918.1"/>
    <property type="molecule type" value="Genomic_DNA"/>
</dbReference>
<gene>
    <name evidence="2" type="ORF">LX16_0133</name>
</gene>
<dbReference type="Proteomes" id="UP000321617">
    <property type="component" value="Unassembled WGS sequence"/>
</dbReference>
<keyword evidence="1" id="KW-1133">Transmembrane helix</keyword>
<evidence type="ECO:0000313" key="2">
    <source>
        <dbReference type="EMBL" id="TWJ16918.1"/>
    </source>
</evidence>
<accession>A0A562VGC5</accession>
<dbReference type="RefSeq" id="WP_147131475.1">
    <property type="nucleotide sequence ID" value="NZ_BAABIJ010000008.1"/>
</dbReference>
<reference evidence="2 3" key="1">
    <citation type="journal article" date="2013" name="Stand. Genomic Sci.">
        <title>Genomic Encyclopedia of Type Strains, Phase I: The one thousand microbial genomes (KMG-I) project.</title>
        <authorList>
            <person name="Kyrpides N.C."/>
            <person name="Woyke T."/>
            <person name="Eisen J.A."/>
            <person name="Garrity G."/>
            <person name="Lilburn T.G."/>
            <person name="Beck B.J."/>
            <person name="Whitman W.B."/>
            <person name="Hugenholtz P."/>
            <person name="Klenk H.P."/>
        </authorList>
    </citation>
    <scope>NUCLEOTIDE SEQUENCE [LARGE SCALE GENOMIC DNA]</scope>
    <source>
        <strain evidence="2 3">DSM 45044</strain>
    </source>
</reference>
<sequence>MIWPWVIWGAVGLGVVLIVVGVAAVMRELPPLRHAVLKLAQRQAAADRVRVKVEALRQDVEALQAKLPAKPE</sequence>
<feature type="transmembrane region" description="Helical" evidence="1">
    <location>
        <begin position="6"/>
        <end position="26"/>
    </location>
</feature>
<comment type="caution">
    <text evidence="2">The sequence shown here is derived from an EMBL/GenBank/DDBJ whole genome shotgun (WGS) entry which is preliminary data.</text>
</comment>
<proteinExistence type="predicted"/>
<organism evidence="2 3">
    <name type="scientific">Stackebrandtia albiflava</name>
    <dbReference type="NCBI Taxonomy" id="406432"/>
    <lineage>
        <taxon>Bacteria</taxon>
        <taxon>Bacillati</taxon>
        <taxon>Actinomycetota</taxon>
        <taxon>Actinomycetes</taxon>
        <taxon>Glycomycetales</taxon>
        <taxon>Glycomycetaceae</taxon>
        <taxon>Stackebrandtia</taxon>
    </lineage>
</organism>
<keyword evidence="1" id="KW-0472">Membrane</keyword>
<keyword evidence="3" id="KW-1185">Reference proteome</keyword>
<name>A0A562VGC5_9ACTN</name>
<evidence type="ECO:0000313" key="3">
    <source>
        <dbReference type="Proteomes" id="UP000321617"/>
    </source>
</evidence>
<protein>
    <submittedName>
        <fullName evidence="2">Uncharacterized protein</fullName>
    </submittedName>
</protein>